<keyword evidence="3 8" id="KW-0349">Heme</keyword>
<dbReference type="Gene3D" id="1.10.630.10">
    <property type="entry name" value="Cytochrome P450"/>
    <property type="match status" value="1"/>
</dbReference>
<dbReference type="InterPro" id="IPR002397">
    <property type="entry name" value="Cyt_P450_B"/>
</dbReference>
<accession>A0ABW0FD70</accession>
<keyword evidence="5 8" id="KW-0560">Oxidoreductase</keyword>
<evidence type="ECO:0000256" key="3">
    <source>
        <dbReference type="ARBA" id="ARBA00022617"/>
    </source>
</evidence>
<protein>
    <submittedName>
        <fullName evidence="9">Cytochrome P450</fullName>
    </submittedName>
</protein>
<comment type="caution">
    <text evidence="9">The sequence shown here is derived from an EMBL/GenBank/DDBJ whole genome shotgun (WGS) entry which is preliminary data.</text>
</comment>
<dbReference type="InterPro" id="IPR017972">
    <property type="entry name" value="Cyt_P450_CS"/>
</dbReference>
<proteinExistence type="inferred from homology"/>
<dbReference type="InterPro" id="IPR001128">
    <property type="entry name" value="Cyt_P450"/>
</dbReference>
<dbReference type="PANTHER" id="PTHR46696">
    <property type="entry name" value="P450, PUTATIVE (EUROFUNG)-RELATED"/>
    <property type="match status" value="1"/>
</dbReference>
<dbReference type="PRINTS" id="PR00359">
    <property type="entry name" value="BP450"/>
</dbReference>
<dbReference type="GeneID" id="303298697"/>
<evidence type="ECO:0000256" key="8">
    <source>
        <dbReference type="RuleBase" id="RU000461"/>
    </source>
</evidence>
<evidence type="ECO:0000313" key="10">
    <source>
        <dbReference type="Proteomes" id="UP001595937"/>
    </source>
</evidence>
<dbReference type="EMBL" id="JBHSLN010000019">
    <property type="protein sequence ID" value="MFC5297142.1"/>
    <property type="molecule type" value="Genomic_DNA"/>
</dbReference>
<evidence type="ECO:0000256" key="2">
    <source>
        <dbReference type="ARBA" id="ARBA00010617"/>
    </source>
</evidence>
<evidence type="ECO:0000256" key="6">
    <source>
        <dbReference type="ARBA" id="ARBA00023004"/>
    </source>
</evidence>
<evidence type="ECO:0000256" key="5">
    <source>
        <dbReference type="ARBA" id="ARBA00023002"/>
    </source>
</evidence>
<reference evidence="10" key="1">
    <citation type="journal article" date="2019" name="Int. J. Syst. Evol. Microbiol.">
        <title>The Global Catalogue of Microorganisms (GCM) 10K type strain sequencing project: providing services to taxonomists for standard genome sequencing and annotation.</title>
        <authorList>
            <consortium name="The Broad Institute Genomics Platform"/>
            <consortium name="The Broad Institute Genome Sequencing Center for Infectious Disease"/>
            <person name="Wu L."/>
            <person name="Ma J."/>
        </authorList>
    </citation>
    <scope>NUCLEOTIDE SEQUENCE [LARGE SCALE GENOMIC DNA]</scope>
    <source>
        <strain evidence="10">CGMCC 1.16455</strain>
    </source>
</reference>
<organism evidence="9 10">
    <name type="scientific">Brachybacterium tyrofermentans</name>
    <dbReference type="NCBI Taxonomy" id="47848"/>
    <lineage>
        <taxon>Bacteria</taxon>
        <taxon>Bacillati</taxon>
        <taxon>Actinomycetota</taxon>
        <taxon>Actinomycetes</taxon>
        <taxon>Micrococcales</taxon>
        <taxon>Dermabacteraceae</taxon>
        <taxon>Brachybacterium</taxon>
    </lineage>
</organism>
<keyword evidence="6 8" id="KW-0408">Iron</keyword>
<dbReference type="Pfam" id="PF00067">
    <property type="entry name" value="p450"/>
    <property type="match status" value="1"/>
</dbReference>
<dbReference type="PROSITE" id="PS00086">
    <property type="entry name" value="CYTOCHROME_P450"/>
    <property type="match status" value="1"/>
</dbReference>
<name>A0ABW0FD70_9MICO</name>
<keyword evidence="10" id="KW-1185">Reference proteome</keyword>
<gene>
    <name evidence="9" type="ORF">ACFPK8_06430</name>
</gene>
<dbReference type="Proteomes" id="UP001595937">
    <property type="component" value="Unassembled WGS sequence"/>
</dbReference>
<evidence type="ECO:0000256" key="7">
    <source>
        <dbReference type="ARBA" id="ARBA00023033"/>
    </source>
</evidence>
<dbReference type="PANTHER" id="PTHR46696:SF5">
    <property type="entry name" value="CYTOCHROME P450 BJ-1"/>
    <property type="match status" value="1"/>
</dbReference>
<keyword evidence="7 8" id="KW-0503">Monooxygenase</keyword>
<dbReference type="SUPFAM" id="SSF48264">
    <property type="entry name" value="Cytochrome P450"/>
    <property type="match status" value="1"/>
</dbReference>
<comment type="similarity">
    <text evidence="2 8">Belongs to the cytochrome P450 family.</text>
</comment>
<comment type="cofactor">
    <cofactor evidence="1">
        <name>heme</name>
        <dbReference type="ChEBI" id="CHEBI:30413"/>
    </cofactor>
</comment>
<evidence type="ECO:0000256" key="4">
    <source>
        <dbReference type="ARBA" id="ARBA00022723"/>
    </source>
</evidence>
<keyword evidence="4 8" id="KW-0479">Metal-binding</keyword>
<evidence type="ECO:0000256" key="1">
    <source>
        <dbReference type="ARBA" id="ARBA00001971"/>
    </source>
</evidence>
<evidence type="ECO:0000313" key="9">
    <source>
        <dbReference type="EMBL" id="MFC5297142.1"/>
    </source>
</evidence>
<sequence>MTACPLGHGARVLPADSMPTQPSALFARWRDADALVPLDFRDGHEGLLVTRYDEAKEVLSDRRFSQQPQRMPRSDAQLDDGFPGGPLDDAGALAVASTNILGLDGEEHRRLRKAVTGRFSVRAGRTHRPRIAEIVAEELENLIAAGPVADLLEHFAEPISIRVHALVLGVSDDLVDRYAQCFVHGAPPQDRHDLLREAIEVRRADPGEDVISDLLANDDLSAAEVEGLLHMLSMSGRDTVAFMISTGTVALLDSAEQYRTLVADPDLVPGAVEEIVRFCTMFLTVFPRTATEDVEIADRTIAAGTTVSVSTVSANRDERRFEDPDAFDVRRDARGHVAFGHGPHGCIGQQVARVELDEAFRALVTRLPGLQLVSTGQHEPSPLANPVATYAARPVLVTGWER</sequence>
<dbReference type="InterPro" id="IPR036396">
    <property type="entry name" value="Cyt_P450_sf"/>
</dbReference>
<dbReference type="RefSeq" id="WP_193119187.1">
    <property type="nucleotide sequence ID" value="NZ_BAAAIR010000047.1"/>
</dbReference>